<comment type="caution">
    <text evidence="3">The sequence shown here is derived from an EMBL/GenBank/DDBJ whole genome shotgun (WGS) entry which is preliminary data.</text>
</comment>
<proteinExistence type="predicted"/>
<dbReference type="InterPro" id="IPR036265">
    <property type="entry name" value="HIT-like_sf"/>
</dbReference>
<dbReference type="SUPFAM" id="SSF54197">
    <property type="entry name" value="HIT-like"/>
    <property type="match status" value="1"/>
</dbReference>
<dbReference type="Proteomes" id="UP000051155">
    <property type="component" value="Unassembled WGS sequence"/>
</dbReference>
<name>A0A0R1PZG1_9LACO</name>
<dbReference type="AlphaFoldDB" id="A0A0R1PZG1"/>
<reference evidence="3 4" key="1">
    <citation type="journal article" date="2015" name="Genome Announc.">
        <title>Expanding the biotechnology potential of lactobacilli through comparative genomics of 213 strains and associated genera.</title>
        <authorList>
            <person name="Sun Z."/>
            <person name="Harris H.M."/>
            <person name="McCann A."/>
            <person name="Guo C."/>
            <person name="Argimon S."/>
            <person name="Zhang W."/>
            <person name="Yang X."/>
            <person name="Jeffery I.B."/>
            <person name="Cooney J.C."/>
            <person name="Kagawa T.F."/>
            <person name="Liu W."/>
            <person name="Song Y."/>
            <person name="Salvetti E."/>
            <person name="Wrobel A."/>
            <person name="Rasinkangas P."/>
            <person name="Parkhill J."/>
            <person name="Rea M.C."/>
            <person name="O'Sullivan O."/>
            <person name="Ritari J."/>
            <person name="Douillard F.P."/>
            <person name="Paul Ross R."/>
            <person name="Yang R."/>
            <person name="Briner A.E."/>
            <person name="Felis G.E."/>
            <person name="de Vos W.M."/>
            <person name="Barrangou R."/>
            <person name="Klaenhammer T.R."/>
            <person name="Caufield P.W."/>
            <person name="Cui Y."/>
            <person name="Zhang H."/>
            <person name="O'Toole P.W."/>
        </authorList>
    </citation>
    <scope>NUCLEOTIDE SEQUENCE [LARGE SCALE GENOMIC DNA]</scope>
    <source>
        <strain evidence="3 4">DSM 19971</strain>
    </source>
</reference>
<gene>
    <name evidence="3" type="ORF">FD20_GL002426</name>
</gene>
<dbReference type="InterPro" id="IPR012361">
    <property type="entry name" value="GalT_short"/>
</dbReference>
<dbReference type="EMBL" id="AZEG01000008">
    <property type="protein sequence ID" value="KRL37888.1"/>
    <property type="molecule type" value="Genomic_DNA"/>
</dbReference>
<feature type="domain" description="DUF4931" evidence="1">
    <location>
        <begin position="2"/>
        <end position="125"/>
    </location>
</feature>
<evidence type="ECO:0000313" key="4">
    <source>
        <dbReference type="Proteomes" id="UP000051155"/>
    </source>
</evidence>
<dbReference type="Pfam" id="PF20956">
    <property type="entry name" value="DUF4931_C"/>
    <property type="match status" value="1"/>
</dbReference>
<dbReference type="STRING" id="1423812.FD20_GL002426"/>
<dbReference type="Pfam" id="PF16285">
    <property type="entry name" value="DUF4931_N"/>
    <property type="match status" value="1"/>
</dbReference>
<protein>
    <recommendedName>
        <fullName evidence="5">Galactose-1-phosphate uridylyltransferase</fullName>
    </recommendedName>
</protein>
<dbReference type="Gene3D" id="3.30.428.10">
    <property type="entry name" value="HIT-like"/>
    <property type="match status" value="1"/>
</dbReference>
<dbReference type="PIRSF" id="PIRSF031505">
    <property type="entry name" value="GalT_short"/>
    <property type="match status" value="1"/>
</dbReference>
<keyword evidence="4" id="KW-1185">Reference proteome</keyword>
<evidence type="ECO:0008006" key="5">
    <source>
        <dbReference type="Google" id="ProtNLM"/>
    </source>
</evidence>
<evidence type="ECO:0000259" key="1">
    <source>
        <dbReference type="Pfam" id="PF16285"/>
    </source>
</evidence>
<sequence>MFHPQIASKKPENMVHTNNDCPFCQRELLTDIIEEEQDRIWLVNKYRTLEETYQTVVIETAEHNGDITTYTDVQNRAVFKFALKAWEKTIDSEKFKSVLMYKNFGPYSGGSLRHPHMQIVGLNKIDAYRNIPKESFTGKVFYKRHGLKINISDYPIAGFTEFNVILSNSDSSEIFADAVQTVAKYVLNDYFNGKCTSYNLFFYHVEDRIVAKVVPRFMVSPYFVGFKIPQVNDCKRISQIGKELADKLLFEMER</sequence>
<dbReference type="InterPro" id="IPR049285">
    <property type="entry name" value="DUF4931_C"/>
</dbReference>
<organism evidence="3 4">
    <name type="scientific">Liquorilactobacillus uvarum DSM 19971</name>
    <dbReference type="NCBI Taxonomy" id="1423812"/>
    <lineage>
        <taxon>Bacteria</taxon>
        <taxon>Bacillati</taxon>
        <taxon>Bacillota</taxon>
        <taxon>Bacilli</taxon>
        <taxon>Lactobacillales</taxon>
        <taxon>Lactobacillaceae</taxon>
        <taxon>Liquorilactobacillus</taxon>
    </lineage>
</organism>
<dbReference type="PATRIC" id="fig|1423812.3.peg.2579"/>
<accession>A0A0R1PZG1</accession>
<evidence type="ECO:0000313" key="3">
    <source>
        <dbReference type="EMBL" id="KRL37888.1"/>
    </source>
</evidence>
<evidence type="ECO:0000259" key="2">
    <source>
        <dbReference type="Pfam" id="PF20956"/>
    </source>
</evidence>
<dbReference type="InterPro" id="IPR046322">
    <property type="entry name" value="DUF4931"/>
</dbReference>
<feature type="domain" description="DUF4931" evidence="2">
    <location>
        <begin position="130"/>
        <end position="233"/>
    </location>
</feature>